<evidence type="ECO:0000313" key="2">
    <source>
        <dbReference type="EMBL" id="SVA33255.1"/>
    </source>
</evidence>
<sequence>MVNVRKGKKLKNVTSKVKGPLKEETPHGSVDQPSTRVPDPSVEQPLLDKMEVYLSEDKIAEVRRA</sequence>
<dbReference type="AlphaFoldDB" id="A0A381UYT9"/>
<name>A0A381UYT9_9ZZZZ</name>
<protein>
    <submittedName>
        <fullName evidence="2">Uncharacterized protein</fullName>
    </submittedName>
</protein>
<feature type="region of interest" description="Disordered" evidence="1">
    <location>
        <begin position="1"/>
        <end position="42"/>
    </location>
</feature>
<dbReference type="EMBL" id="UINC01007425">
    <property type="protein sequence ID" value="SVA33255.1"/>
    <property type="molecule type" value="Genomic_DNA"/>
</dbReference>
<feature type="non-terminal residue" evidence="2">
    <location>
        <position position="65"/>
    </location>
</feature>
<evidence type="ECO:0000256" key="1">
    <source>
        <dbReference type="SAM" id="MobiDB-lite"/>
    </source>
</evidence>
<gene>
    <name evidence="2" type="ORF">METZ01_LOCUS86109</name>
</gene>
<reference evidence="2" key="1">
    <citation type="submission" date="2018-05" db="EMBL/GenBank/DDBJ databases">
        <authorList>
            <person name="Lanie J.A."/>
            <person name="Ng W.-L."/>
            <person name="Kazmierczak K.M."/>
            <person name="Andrzejewski T.M."/>
            <person name="Davidsen T.M."/>
            <person name="Wayne K.J."/>
            <person name="Tettelin H."/>
            <person name="Glass J.I."/>
            <person name="Rusch D."/>
            <person name="Podicherti R."/>
            <person name="Tsui H.-C.T."/>
            <person name="Winkler M.E."/>
        </authorList>
    </citation>
    <scope>NUCLEOTIDE SEQUENCE</scope>
</reference>
<accession>A0A381UYT9</accession>
<organism evidence="2">
    <name type="scientific">marine metagenome</name>
    <dbReference type="NCBI Taxonomy" id="408172"/>
    <lineage>
        <taxon>unclassified sequences</taxon>
        <taxon>metagenomes</taxon>
        <taxon>ecological metagenomes</taxon>
    </lineage>
</organism>
<proteinExistence type="predicted"/>
<feature type="compositionally biased region" description="Basic residues" evidence="1">
    <location>
        <begin position="1"/>
        <end position="11"/>
    </location>
</feature>